<gene>
    <name evidence="8" type="primary">gshA</name>
    <name evidence="11" type="ORF">HNR48_000759</name>
</gene>
<reference evidence="11 12" key="1">
    <citation type="submission" date="2020-08" db="EMBL/GenBank/DDBJ databases">
        <title>Genomic Encyclopedia of Type Strains, Phase IV (KMG-IV): sequencing the most valuable type-strain genomes for metagenomic binning, comparative biology and taxonomic classification.</title>
        <authorList>
            <person name="Goeker M."/>
        </authorList>
    </citation>
    <scope>NUCLEOTIDE SEQUENCE [LARGE SCALE GENOMIC DNA]</scope>
    <source>
        <strain evidence="11 12">DSM 22368</strain>
    </source>
</reference>
<dbReference type="GO" id="GO:0005524">
    <property type="term" value="F:ATP binding"/>
    <property type="evidence" value="ECO:0007669"/>
    <property type="project" value="UniProtKB-KW"/>
</dbReference>
<dbReference type="EMBL" id="JACHHT010000001">
    <property type="protein sequence ID" value="MBB6520481.1"/>
    <property type="molecule type" value="Genomic_DNA"/>
</dbReference>
<sequence>MSLDNTLLEALNDKANRPLITGILRGIEKESLRIGQDGQLSQKPHPESLGSALTHPQITTDFSEALLEFITAPSHRLDEVLKQLEQQHRFTAQQIDDELLWVTSMPCMLGSNDEVPVARYGNSNVGRMKTYYRYGLGHRYGRKMQTIAGIHYNFSLPSAFWAMLHNQENSSMDLQQYKTERYFDLIRNFRRYFWVLLYLFGASPAVCRSFVKDQPHSLEPFGKDEHSLHAPFATSLRMGDLGYQSNAQKSLTVCYNQLDNYLHTLTEAINTPYEPYDEIGTVDSNGDYQQLNSSLLQIENEFYSTIRPKRTARSGETALSALDQRGVEYIEVRCLDVNPYSPIGITKEQIHFIDTFLLFCLLKDSPKTDCAEYQRMQENQKLTVYRGRDPEMKLQTAEGERSIRDWGSELIAEMQPIAELLDSAYKIEGHSQALRDQLEVIKDPSLTPSGKILQTMEAEGKSFFKVAMDLAKDHQQSFINNPLSGNDLDRYETLAVSSLAEQKKIEAEEELDFESYLANFYAQYKPFQ</sequence>
<dbReference type="Gene3D" id="3.30.590.20">
    <property type="match status" value="1"/>
</dbReference>
<evidence type="ECO:0000313" key="12">
    <source>
        <dbReference type="Proteomes" id="UP000528457"/>
    </source>
</evidence>
<dbReference type="PANTHER" id="PTHR38761:SF1">
    <property type="entry name" value="GLUTAMATE--CYSTEINE LIGASE"/>
    <property type="match status" value="1"/>
</dbReference>
<dbReference type="GO" id="GO:0004357">
    <property type="term" value="F:glutamate-cysteine ligase activity"/>
    <property type="evidence" value="ECO:0007669"/>
    <property type="project" value="UniProtKB-UniRule"/>
</dbReference>
<dbReference type="InterPro" id="IPR007370">
    <property type="entry name" value="Glu_cys_ligase"/>
</dbReference>
<dbReference type="InterPro" id="IPR006334">
    <property type="entry name" value="Glut_cys_ligase"/>
</dbReference>
<keyword evidence="4 8" id="KW-0317">Glutathione biosynthesis</keyword>
<evidence type="ECO:0000256" key="2">
    <source>
        <dbReference type="ARBA" id="ARBA00008772"/>
    </source>
</evidence>
<evidence type="ECO:0000313" key="11">
    <source>
        <dbReference type="EMBL" id="MBB6520481.1"/>
    </source>
</evidence>
<dbReference type="RefSeq" id="WP_166851091.1">
    <property type="nucleotide sequence ID" value="NZ_JAAONY010000001.1"/>
</dbReference>
<comment type="caution">
    <text evidence="11">The sequence shown here is derived from an EMBL/GenBank/DDBJ whole genome shotgun (WGS) entry which is preliminary data.</text>
</comment>
<proteinExistence type="inferred from homology"/>
<dbReference type="GO" id="GO:0005829">
    <property type="term" value="C:cytosol"/>
    <property type="evidence" value="ECO:0007669"/>
    <property type="project" value="TreeGrafter"/>
</dbReference>
<dbReference type="GO" id="GO:0046872">
    <property type="term" value="F:metal ion binding"/>
    <property type="evidence" value="ECO:0007669"/>
    <property type="project" value="TreeGrafter"/>
</dbReference>
<dbReference type="SUPFAM" id="SSF55931">
    <property type="entry name" value="Glutamine synthetase/guanido kinase"/>
    <property type="match status" value="1"/>
</dbReference>
<comment type="catalytic activity">
    <reaction evidence="7 8 9">
        <text>L-cysteine + L-glutamate + ATP = gamma-L-glutamyl-L-cysteine + ADP + phosphate + H(+)</text>
        <dbReference type="Rhea" id="RHEA:13285"/>
        <dbReference type="ChEBI" id="CHEBI:15378"/>
        <dbReference type="ChEBI" id="CHEBI:29985"/>
        <dbReference type="ChEBI" id="CHEBI:30616"/>
        <dbReference type="ChEBI" id="CHEBI:35235"/>
        <dbReference type="ChEBI" id="CHEBI:43474"/>
        <dbReference type="ChEBI" id="CHEBI:58173"/>
        <dbReference type="ChEBI" id="CHEBI:456216"/>
        <dbReference type="EC" id="6.3.2.2"/>
    </reaction>
</comment>
<dbReference type="FunCoup" id="A0A7X0JSE1">
    <property type="interactions" value="173"/>
</dbReference>
<evidence type="ECO:0000256" key="3">
    <source>
        <dbReference type="ARBA" id="ARBA00022598"/>
    </source>
</evidence>
<comment type="similarity">
    <text evidence="2 8">Belongs to the glutamate--cysteine ligase type 1 family. Type 1 subfamily.</text>
</comment>
<feature type="domain" description="Glutamate--cysteine ligase" evidence="10">
    <location>
        <begin position="8"/>
        <end position="381"/>
    </location>
</feature>
<name>A0A7X0JSE1_9GAMM</name>
<keyword evidence="5 8" id="KW-0547">Nucleotide-binding</keyword>
<accession>A0A7X0JSE1</accession>
<evidence type="ECO:0000256" key="9">
    <source>
        <dbReference type="RuleBase" id="RU004391"/>
    </source>
</evidence>
<protein>
    <recommendedName>
        <fullName evidence="8">Glutamate--cysteine ligase</fullName>
        <ecNumber evidence="8">6.3.2.2</ecNumber>
    </recommendedName>
    <alternativeName>
        <fullName evidence="8">Gamma-ECS</fullName>
        <shortName evidence="8">GCS</shortName>
    </alternativeName>
    <alternativeName>
        <fullName evidence="8">Gamma-glutamylcysteine synthetase</fullName>
    </alternativeName>
</protein>
<comment type="pathway">
    <text evidence="1 8 9">Sulfur metabolism; glutathione biosynthesis; glutathione from L-cysteine and L-glutamate: step 1/2.</text>
</comment>
<dbReference type="AlphaFoldDB" id="A0A7X0JSE1"/>
<keyword evidence="6 8" id="KW-0067">ATP-binding</keyword>
<evidence type="ECO:0000256" key="7">
    <source>
        <dbReference type="ARBA" id="ARBA00048819"/>
    </source>
</evidence>
<dbReference type="HAMAP" id="MF_00578">
    <property type="entry name" value="Glu_cys_ligase"/>
    <property type="match status" value="1"/>
</dbReference>
<evidence type="ECO:0000256" key="5">
    <source>
        <dbReference type="ARBA" id="ARBA00022741"/>
    </source>
</evidence>
<evidence type="ECO:0000259" key="10">
    <source>
        <dbReference type="Pfam" id="PF04262"/>
    </source>
</evidence>
<evidence type="ECO:0000256" key="1">
    <source>
        <dbReference type="ARBA" id="ARBA00005006"/>
    </source>
</evidence>
<organism evidence="11 12">
    <name type="scientific">Pseudoteredinibacter isoporae</name>
    <dbReference type="NCBI Taxonomy" id="570281"/>
    <lineage>
        <taxon>Bacteria</taxon>
        <taxon>Pseudomonadati</taxon>
        <taxon>Pseudomonadota</taxon>
        <taxon>Gammaproteobacteria</taxon>
        <taxon>Cellvibrionales</taxon>
        <taxon>Cellvibrionaceae</taxon>
        <taxon>Pseudoteredinibacter</taxon>
    </lineage>
</organism>
<keyword evidence="3 8" id="KW-0436">Ligase</keyword>
<dbReference type="NCBIfam" id="TIGR01434">
    <property type="entry name" value="glu_cys_ligase"/>
    <property type="match status" value="1"/>
</dbReference>
<evidence type="ECO:0000256" key="4">
    <source>
        <dbReference type="ARBA" id="ARBA00022684"/>
    </source>
</evidence>
<evidence type="ECO:0000256" key="6">
    <source>
        <dbReference type="ARBA" id="ARBA00022840"/>
    </source>
</evidence>
<dbReference type="Proteomes" id="UP000528457">
    <property type="component" value="Unassembled WGS sequence"/>
</dbReference>
<dbReference type="EC" id="6.3.2.2" evidence="8"/>
<dbReference type="PANTHER" id="PTHR38761">
    <property type="entry name" value="GLUTAMATE--CYSTEINE LIGASE"/>
    <property type="match status" value="1"/>
</dbReference>
<dbReference type="InParanoid" id="A0A7X0JSE1"/>
<dbReference type="InterPro" id="IPR014746">
    <property type="entry name" value="Gln_synth/guanido_kin_cat_dom"/>
</dbReference>
<dbReference type="Pfam" id="PF04262">
    <property type="entry name" value="Glu_cys_ligase"/>
    <property type="match status" value="1"/>
</dbReference>
<dbReference type="GO" id="GO:0006750">
    <property type="term" value="P:glutathione biosynthetic process"/>
    <property type="evidence" value="ECO:0007669"/>
    <property type="project" value="UniProtKB-UniRule"/>
</dbReference>
<keyword evidence="12" id="KW-1185">Reference proteome</keyword>
<evidence type="ECO:0000256" key="8">
    <source>
        <dbReference type="HAMAP-Rule" id="MF_00578"/>
    </source>
</evidence>
<dbReference type="UniPathway" id="UPA00142">
    <property type="reaction ID" value="UER00209"/>
</dbReference>